<gene>
    <name evidence="1" type="ORF">MLD38_002433</name>
</gene>
<dbReference type="Proteomes" id="UP001057402">
    <property type="component" value="Chromosome 2"/>
</dbReference>
<sequence length="676" mass="73916">MVDENGLDVLYWRRLQSSNGRNGFRKEVMRTQEEGGQNVSAAIGVGSRRRNSDPVQEVPLLREKPARAINKIQPVRDVEILASPGQLPLTSSPPPPPAPPAPPPPTPGTTGSNSPETEMRTALALPRTKSESSSPPPPLPPPAPNSSNTRATPPPPVPKPSNARAPPPPPPPKAGSSAPVVVSKVPPPLPKGKPGEQPDKNHLETGQAKLKPLHWDKVSTNTDHSMVWNKIGRGSFQFDDDLMEALFGTVATNRKSPRGNGDQRTTGNLTPGPSRQIFLLDPRKSQNIAIVLKSLSVSRKEIIDALSQGHGLDAETIEKLNRIAPTKEEESKILEFRGESTKLADAESFLYHILKAMPSTFARFNAMLFRCNYQSDVSQLKETLQTLELACKELRTRGIFVKLLEAILKAGNRMNKGTSRGNAQAFKLTSLRKLSDVKSTDGKTTLLNFVVEEVIRAEGKRCVINRDRGLSQSSSHGSTTSMISEPSKPKEDREKEYMMLGLPLVGGMSLEFLNVKRAAVIDYNSFSTSCESLSARASEIQHLMSERCSEGGLFAKEMEGFLRSAEEELSVLRRQQAEAMNLIRGTTEYYQSGAGRQKGGNPLQLFLIVKDFLAMVDRACVEITRKQQQKAKMRTNNETGSSPPESPPKRPGLRFPVLSPDFFAQNSGSSGSESES</sequence>
<evidence type="ECO:0000313" key="2">
    <source>
        <dbReference type="Proteomes" id="UP001057402"/>
    </source>
</evidence>
<proteinExistence type="predicted"/>
<organism evidence="1 2">
    <name type="scientific">Melastoma candidum</name>
    <dbReference type="NCBI Taxonomy" id="119954"/>
    <lineage>
        <taxon>Eukaryota</taxon>
        <taxon>Viridiplantae</taxon>
        <taxon>Streptophyta</taxon>
        <taxon>Embryophyta</taxon>
        <taxon>Tracheophyta</taxon>
        <taxon>Spermatophyta</taxon>
        <taxon>Magnoliopsida</taxon>
        <taxon>eudicotyledons</taxon>
        <taxon>Gunneridae</taxon>
        <taxon>Pentapetalae</taxon>
        <taxon>rosids</taxon>
        <taxon>malvids</taxon>
        <taxon>Myrtales</taxon>
        <taxon>Melastomataceae</taxon>
        <taxon>Melastomatoideae</taxon>
        <taxon>Melastomateae</taxon>
        <taxon>Melastoma</taxon>
    </lineage>
</organism>
<accession>A0ACB9RYJ4</accession>
<comment type="caution">
    <text evidence="1">The sequence shown here is derived from an EMBL/GenBank/DDBJ whole genome shotgun (WGS) entry which is preliminary data.</text>
</comment>
<name>A0ACB9RYJ4_9MYRT</name>
<reference evidence="2" key="1">
    <citation type="journal article" date="2023" name="Front. Plant Sci.">
        <title>Chromosomal-level genome assembly of Melastoma candidum provides insights into trichome evolution.</title>
        <authorList>
            <person name="Zhong Y."/>
            <person name="Wu W."/>
            <person name="Sun C."/>
            <person name="Zou P."/>
            <person name="Liu Y."/>
            <person name="Dai S."/>
            <person name="Zhou R."/>
        </authorList>
    </citation>
    <scope>NUCLEOTIDE SEQUENCE [LARGE SCALE GENOMIC DNA]</scope>
</reference>
<evidence type="ECO:0000313" key="1">
    <source>
        <dbReference type="EMBL" id="KAI4384256.1"/>
    </source>
</evidence>
<dbReference type="EMBL" id="CM042881">
    <property type="protein sequence ID" value="KAI4384256.1"/>
    <property type="molecule type" value="Genomic_DNA"/>
</dbReference>
<keyword evidence="2" id="KW-1185">Reference proteome</keyword>
<protein>
    <submittedName>
        <fullName evidence="1">Uncharacterized protein</fullName>
    </submittedName>
</protein>